<reference evidence="11" key="1">
    <citation type="submission" date="2016-10" db="EMBL/GenBank/DDBJ databases">
        <authorList>
            <person name="Varghese N."/>
            <person name="Submissions S."/>
        </authorList>
    </citation>
    <scope>NUCLEOTIDE SEQUENCE [LARGE SCALE GENOMIC DNA]</scope>
    <source>
        <strain evidence="11">Gh-48</strain>
    </source>
</reference>
<dbReference type="InterPro" id="IPR052905">
    <property type="entry name" value="LD-transpeptidase_YkuD-like"/>
</dbReference>
<dbReference type="PANTHER" id="PTHR41533">
    <property type="entry name" value="L,D-TRANSPEPTIDASE HI_1667-RELATED"/>
    <property type="match status" value="1"/>
</dbReference>
<gene>
    <name evidence="10" type="ORF">SAMN05192574_101555</name>
</gene>
<dbReference type="Pfam" id="PF03734">
    <property type="entry name" value="YkuD"/>
    <property type="match status" value="1"/>
</dbReference>
<evidence type="ECO:0000256" key="1">
    <source>
        <dbReference type="ARBA" id="ARBA00004752"/>
    </source>
</evidence>
<dbReference type="Pfam" id="PF20142">
    <property type="entry name" value="Scaffold"/>
    <property type="match status" value="1"/>
</dbReference>
<dbReference type="Proteomes" id="UP000198942">
    <property type="component" value="Unassembled WGS sequence"/>
</dbReference>
<dbReference type="GO" id="GO:0009252">
    <property type="term" value="P:peptidoglycan biosynthetic process"/>
    <property type="evidence" value="ECO:0007669"/>
    <property type="project" value="UniProtKB-UniPathway"/>
</dbReference>
<keyword evidence="4" id="KW-0133">Cell shape</keyword>
<feature type="domain" description="L,D-transpeptidase scaffold" evidence="9">
    <location>
        <begin position="51"/>
        <end position="194"/>
    </location>
</feature>
<keyword evidence="7" id="KW-0732">Signal</keyword>
<feature type="domain" description="L,D-TPase catalytic" evidence="8">
    <location>
        <begin position="234"/>
        <end position="388"/>
    </location>
</feature>
<dbReference type="GO" id="GO:0008360">
    <property type="term" value="P:regulation of cell shape"/>
    <property type="evidence" value="ECO:0007669"/>
    <property type="project" value="UniProtKB-KW"/>
</dbReference>
<name>A0A1H8AME4_9SPHI</name>
<evidence type="ECO:0000313" key="10">
    <source>
        <dbReference type="EMBL" id="SEM71164.1"/>
    </source>
</evidence>
<evidence type="ECO:0000256" key="7">
    <source>
        <dbReference type="SAM" id="SignalP"/>
    </source>
</evidence>
<evidence type="ECO:0000313" key="11">
    <source>
        <dbReference type="Proteomes" id="UP000198942"/>
    </source>
</evidence>
<dbReference type="UniPathway" id="UPA00219"/>
<keyword evidence="3" id="KW-0808">Transferase</keyword>
<dbReference type="EMBL" id="FOCL01000001">
    <property type="protein sequence ID" value="SEM71164.1"/>
    <property type="molecule type" value="Genomic_DNA"/>
</dbReference>
<comment type="pathway">
    <text evidence="1">Cell wall biogenesis; peptidoglycan biosynthesis.</text>
</comment>
<dbReference type="GO" id="GO:0071555">
    <property type="term" value="P:cell wall organization"/>
    <property type="evidence" value="ECO:0007669"/>
    <property type="project" value="UniProtKB-KW"/>
</dbReference>
<dbReference type="AlphaFoldDB" id="A0A1H8AME4"/>
<dbReference type="STRING" id="551995.SAMN05192574_101555"/>
<evidence type="ECO:0000256" key="2">
    <source>
        <dbReference type="ARBA" id="ARBA00005992"/>
    </source>
</evidence>
<protein>
    <submittedName>
        <fullName evidence="10">L,D-transpeptidase catalytic domain</fullName>
    </submittedName>
</protein>
<dbReference type="InterPro" id="IPR038063">
    <property type="entry name" value="Transpep_catalytic_dom"/>
</dbReference>
<feature type="signal peptide" evidence="7">
    <location>
        <begin position="1"/>
        <end position="21"/>
    </location>
</feature>
<keyword evidence="6" id="KW-0961">Cell wall biogenesis/degradation</keyword>
<dbReference type="GO" id="GO:0016740">
    <property type="term" value="F:transferase activity"/>
    <property type="evidence" value="ECO:0007669"/>
    <property type="project" value="UniProtKB-KW"/>
</dbReference>
<dbReference type="InterPro" id="IPR045380">
    <property type="entry name" value="LD_TPept_scaffold_dom"/>
</dbReference>
<dbReference type="SUPFAM" id="SSF141523">
    <property type="entry name" value="L,D-transpeptidase catalytic domain-like"/>
    <property type="match status" value="1"/>
</dbReference>
<evidence type="ECO:0000256" key="5">
    <source>
        <dbReference type="ARBA" id="ARBA00022984"/>
    </source>
</evidence>
<evidence type="ECO:0000256" key="3">
    <source>
        <dbReference type="ARBA" id="ARBA00022679"/>
    </source>
</evidence>
<evidence type="ECO:0000256" key="6">
    <source>
        <dbReference type="ARBA" id="ARBA00023316"/>
    </source>
</evidence>
<keyword evidence="11" id="KW-1185">Reference proteome</keyword>
<dbReference type="PANTHER" id="PTHR41533:SF2">
    <property type="entry name" value="BLR7131 PROTEIN"/>
    <property type="match status" value="1"/>
</dbReference>
<proteinExistence type="inferred from homology"/>
<evidence type="ECO:0000259" key="9">
    <source>
        <dbReference type="Pfam" id="PF20142"/>
    </source>
</evidence>
<comment type="similarity">
    <text evidence="2">Belongs to the YkuD family.</text>
</comment>
<organism evidence="10 11">
    <name type="scientific">Mucilaginibacter gossypiicola</name>
    <dbReference type="NCBI Taxonomy" id="551995"/>
    <lineage>
        <taxon>Bacteria</taxon>
        <taxon>Pseudomonadati</taxon>
        <taxon>Bacteroidota</taxon>
        <taxon>Sphingobacteriia</taxon>
        <taxon>Sphingobacteriales</taxon>
        <taxon>Sphingobacteriaceae</taxon>
        <taxon>Mucilaginibacter</taxon>
    </lineage>
</organism>
<dbReference type="GO" id="GO:0004180">
    <property type="term" value="F:carboxypeptidase activity"/>
    <property type="evidence" value="ECO:0007669"/>
    <property type="project" value="UniProtKB-ARBA"/>
</dbReference>
<feature type="chain" id="PRO_5011457383" evidence="7">
    <location>
        <begin position="22"/>
        <end position="470"/>
    </location>
</feature>
<keyword evidence="5" id="KW-0573">Peptidoglycan synthesis</keyword>
<dbReference type="CDD" id="cd16913">
    <property type="entry name" value="YkuD_like"/>
    <property type="match status" value="1"/>
</dbReference>
<dbReference type="OrthoDB" id="9778545at2"/>
<dbReference type="RefSeq" id="WP_091207300.1">
    <property type="nucleotide sequence ID" value="NZ_FOCL01000001.1"/>
</dbReference>
<sequence>MKKLILVMFIVELFFSIDGFAQDNNPALVSAVRHQLNSPALLQALHYPQTATRFYRQNNYRPVWINPESHSNTGNAMLLIDCVMQYGLSHNDFHPRDLQFDVLRDILDNPNTVDDLLKAKFDVLLTDAIITMMNHLHYGKLNPDYGSARVDYGMDIPFAAETKLKNVIDSPDFKDAILSVQPCAKIYVVLREMLYIIRGQAPDDCYGEPGSDVMKIAANMERIRWAEIDDKQEFIQINVPTYTLKLHLPDTTVLFKVIVGAPETPSPTLQSQVTYLTTYPNWLIPNQIFTHDILKNALADSLFLGRNQISIYNRDGELTDITNAQLKFILKLPNGYYAKQAPGCDKTLGSMVFHFQNSYNIYLNQRDDQKLLTLDKRDVSNGCIWIDKAVELGALLLKYDGLGQAAQMYRSLKKIKTQNFILNKPVPLKITYLTCEVRNGELIRFEDIYNLDESLEMAIYGKNTHNISIK</sequence>
<dbReference type="InterPro" id="IPR005490">
    <property type="entry name" value="LD_TPept_cat_dom"/>
</dbReference>
<evidence type="ECO:0000256" key="4">
    <source>
        <dbReference type="ARBA" id="ARBA00022960"/>
    </source>
</evidence>
<evidence type="ECO:0000259" key="8">
    <source>
        <dbReference type="Pfam" id="PF03734"/>
    </source>
</evidence>
<accession>A0A1H8AME4</accession>